<dbReference type="RefSeq" id="WP_126120246.1">
    <property type="nucleotide sequence ID" value="NZ_RXHJ01000005.1"/>
</dbReference>
<protein>
    <submittedName>
        <fullName evidence="1">Class I SAM-dependent methyltransferase</fullName>
    </submittedName>
</protein>
<dbReference type="EMBL" id="RXHJ01000005">
    <property type="protein sequence ID" value="RSZ64376.1"/>
    <property type="molecule type" value="Genomic_DNA"/>
</dbReference>
<evidence type="ECO:0000313" key="1">
    <source>
        <dbReference type="EMBL" id="RSZ64376.1"/>
    </source>
</evidence>
<proteinExistence type="predicted"/>
<evidence type="ECO:0000313" key="2">
    <source>
        <dbReference type="Proteomes" id="UP000274907"/>
    </source>
</evidence>
<reference evidence="1 2" key="1">
    <citation type="submission" date="2018-12" db="EMBL/GenBank/DDBJ databases">
        <title>YIM 101343 draft genome.</title>
        <authorList>
            <person name="Chen X."/>
        </authorList>
    </citation>
    <scope>NUCLEOTIDE SEQUENCE [LARGE SCALE GENOMIC DNA]</scope>
    <source>
        <strain evidence="1 2">YIM 101343</strain>
    </source>
</reference>
<name>A0A3S0BII9_9CORY</name>
<dbReference type="Gene3D" id="3.40.50.150">
    <property type="entry name" value="Vaccinia Virus protein VP39"/>
    <property type="match status" value="1"/>
</dbReference>
<dbReference type="AlphaFoldDB" id="A0A3S0BII9"/>
<dbReference type="OrthoDB" id="5498854at2"/>
<accession>A0A3S0BII9</accession>
<dbReference type="SUPFAM" id="SSF53335">
    <property type="entry name" value="S-adenosyl-L-methionine-dependent methyltransferases"/>
    <property type="match status" value="1"/>
</dbReference>
<gene>
    <name evidence="1" type="ORF">EAH68_05115</name>
</gene>
<comment type="caution">
    <text evidence="1">The sequence shown here is derived from an EMBL/GenBank/DDBJ whole genome shotgun (WGS) entry which is preliminary data.</text>
</comment>
<keyword evidence="2" id="KW-1185">Reference proteome</keyword>
<keyword evidence="1" id="KW-0808">Transferase</keyword>
<dbReference type="Proteomes" id="UP000274907">
    <property type="component" value="Unassembled WGS sequence"/>
</dbReference>
<dbReference type="InterPro" id="IPR029063">
    <property type="entry name" value="SAM-dependent_MTases_sf"/>
</dbReference>
<keyword evidence="1" id="KW-0489">Methyltransferase</keyword>
<sequence length="279" mass="31138">MADHTPNLRAHNVRAEEGRGRPFGVITRGTTGFNRLRRSDRWTVHHPRVRRLLTDAPVSPGGPLAVDVGYGASHTTTVEWAARLRTIRPDLEVVGLEIDPGRVLPPQGGVRFELGGFELAGHHPHLVRAFNVLRQYDVDQVEKAWESVLRRLAPGGLFIEGTCDEIGRRAAWLLLDADGPVSLTLAWDPFDVATPSDLAERLPKILIHRNTPGERIHELLSAADDAWNRAAGWEPYGPRVRWRNARAELIAEGWPIESVRRNLRDNILTIPWEAVAPGT</sequence>
<dbReference type="GO" id="GO:0008168">
    <property type="term" value="F:methyltransferase activity"/>
    <property type="evidence" value="ECO:0007669"/>
    <property type="project" value="UniProtKB-KW"/>
</dbReference>
<dbReference type="GO" id="GO:0032259">
    <property type="term" value="P:methylation"/>
    <property type="evidence" value="ECO:0007669"/>
    <property type="project" value="UniProtKB-KW"/>
</dbReference>
<organism evidence="1 2">
    <name type="scientific">Corynebacterium hylobatis</name>
    <dbReference type="NCBI Taxonomy" id="1859290"/>
    <lineage>
        <taxon>Bacteria</taxon>
        <taxon>Bacillati</taxon>
        <taxon>Actinomycetota</taxon>
        <taxon>Actinomycetes</taxon>
        <taxon>Mycobacteriales</taxon>
        <taxon>Corynebacteriaceae</taxon>
        <taxon>Corynebacterium</taxon>
    </lineage>
</organism>